<keyword evidence="3" id="KW-1185">Reference proteome</keyword>
<proteinExistence type="predicted"/>
<accession>A0A9K3LHC5</accession>
<name>A0A9K3LHC5_9STRA</name>
<reference evidence="2" key="1">
    <citation type="journal article" date="2021" name="Sci. Rep.">
        <title>Diploid genomic architecture of Nitzschia inconspicua, an elite biomass production diatom.</title>
        <authorList>
            <person name="Oliver A."/>
            <person name="Podell S."/>
            <person name="Pinowska A."/>
            <person name="Traller J.C."/>
            <person name="Smith S.R."/>
            <person name="McClure R."/>
            <person name="Beliaev A."/>
            <person name="Bohutskyi P."/>
            <person name="Hill E.A."/>
            <person name="Rabines A."/>
            <person name="Zheng H."/>
            <person name="Allen L.Z."/>
            <person name="Kuo A."/>
            <person name="Grigoriev I.V."/>
            <person name="Allen A.E."/>
            <person name="Hazlebeck D."/>
            <person name="Allen E.E."/>
        </authorList>
    </citation>
    <scope>NUCLEOTIDE SEQUENCE</scope>
    <source>
        <strain evidence="2">Hildebrandi</strain>
    </source>
</reference>
<feature type="region of interest" description="Disordered" evidence="1">
    <location>
        <begin position="610"/>
        <end position="661"/>
    </location>
</feature>
<reference evidence="2" key="2">
    <citation type="submission" date="2021-04" db="EMBL/GenBank/DDBJ databases">
        <authorList>
            <person name="Podell S."/>
        </authorList>
    </citation>
    <scope>NUCLEOTIDE SEQUENCE</scope>
    <source>
        <strain evidence="2">Hildebrandi</strain>
    </source>
</reference>
<organism evidence="2 3">
    <name type="scientific">Nitzschia inconspicua</name>
    <dbReference type="NCBI Taxonomy" id="303405"/>
    <lineage>
        <taxon>Eukaryota</taxon>
        <taxon>Sar</taxon>
        <taxon>Stramenopiles</taxon>
        <taxon>Ochrophyta</taxon>
        <taxon>Bacillariophyta</taxon>
        <taxon>Bacillariophyceae</taxon>
        <taxon>Bacillariophycidae</taxon>
        <taxon>Bacillariales</taxon>
        <taxon>Bacillariaceae</taxon>
        <taxon>Nitzschia</taxon>
    </lineage>
</organism>
<protein>
    <submittedName>
        <fullName evidence="2">Uncharacterized protein</fullName>
    </submittedName>
</protein>
<comment type="caution">
    <text evidence="2">The sequence shown here is derived from an EMBL/GenBank/DDBJ whole genome shotgun (WGS) entry which is preliminary data.</text>
</comment>
<evidence type="ECO:0000256" key="1">
    <source>
        <dbReference type="SAM" id="MobiDB-lite"/>
    </source>
</evidence>
<dbReference type="EMBL" id="JAGRRH010000012">
    <property type="protein sequence ID" value="KAG7362092.1"/>
    <property type="molecule type" value="Genomic_DNA"/>
</dbReference>
<gene>
    <name evidence="2" type="ORF">IV203_025758</name>
</gene>
<dbReference type="OrthoDB" id="51779at2759"/>
<sequence length="1365" mass="151765">MTFSSATIKAMISHLSSSRGLETFSDLDYENETLAANMTSLRIMQGQQHLCETFGSNVYDKDDTHFVFIGLDGRLRAIHSVTMDTEPTAPRDFRYVGIASDTITSSAFVKINDPQLYFRTVLSIASKKDVKNSNFEEITLFNPDEINKPPPAATGPNTLAELGFENANGDDLPCFTFVPLLLPIPPSFYIPVGHAITADLPPAPTGKKYLPAMTIWTKLMKYLATRNNSTSLEVVDNNLLFNATMIDIPNIANDWDTIKSKTIHLTVENIEDHLIPTLPSYDTIKQKLNSKLTNWFNHTEKTAEESAHLAAFMSPTATTHAAAATSTVGTHGLEVFSSAIRDSLDAFTNKKTSKEKSNERAVQQSQHKFSNLLAVSGRDLTCPTVAVEHTIPANLRQEFTDILEEANAKRRHTEYKQLFMSTLDKAASEGKNYASLANWTKEQMDFALAAHIFDFAFHTEPLTSTQDSIASMVSVFNFCPVHALNVSFGKRTKNERFVAQSNLVDDNPKTHHIATTELFIDGEQATLEHVRQTVAKLLVFLDTISHGASNSSLGQILLQISSLLGQSTTRAFFEKNTPKYPHLPHQVLLVIQDIFNTYVTTSAFREPPTTWTAFSKDTRPTGSIPIKEVAGGAAPGKRTPVDSVGNDNSNKKKKSDDSVERKREALNKKGFLLYTGTSSRVTPIDLTFPVGTGRGRLCIGHCFCGRNCKNSISGTSCTYAHIDSLSNLSAEDKANLIAAVAATPTISWAPGCGPANTVHQLSSFATCIPPSLARPFIDSVTTHQPATQPIAVDSPPPPTSTAAQLTTASPLNITMEEDFTFPTKSSILANVLGKKDPVLSKQAPTSLKIREREILVDTLEQSVQDALNSKYANFLEFYRYGNHASAVDNPEQLESVLAKDAKRGFTLVLDRRLLPFIRDLHLTPLGIVNLDNPWKSDRPVFDSSFRPKPWSMAINDWTNKDEEPQVRFPGSFVRLLHWIWNLRISYPTERILIGDNDITGAFRLIKYVPEAVPMHGYVASGYLGLATGQTFGDNSSPGNFEVAAIARQQHASFLWHHKPSEVLLRANEYVSNMRIQPVRPSSALQCFAGANYDSLNHGVFDSDGERLPPPFPHQVDDCMFADIPEYIRLTSAASIVALEDVFGPKHPCQESVLSMEKLDMEYGEDRLVVGQCPNTRRMVVELSPRRREKLLSYIETEGWLSPRHASMRQVATVMGMVDSTAEYFPWARAQLFPLHDRLRHAIKHAYTRAKADMRVKQKVDNLKRQLPRALKERFDSLHCRTMAEFVWRNSYRIRIDAECIAALRIIYDYAKGGFPWEQPIGHIVPRDPAIEASHDASAEAIGVYIPTLRCWCLFPSAKQCGAVLN</sequence>
<evidence type="ECO:0000313" key="3">
    <source>
        <dbReference type="Proteomes" id="UP000693970"/>
    </source>
</evidence>
<dbReference type="Proteomes" id="UP000693970">
    <property type="component" value="Unassembled WGS sequence"/>
</dbReference>
<evidence type="ECO:0000313" key="2">
    <source>
        <dbReference type="EMBL" id="KAG7362092.1"/>
    </source>
</evidence>